<evidence type="ECO:0000256" key="3">
    <source>
        <dbReference type="ARBA" id="ARBA00023163"/>
    </source>
</evidence>
<evidence type="ECO:0000313" key="25">
    <source>
        <dbReference type="Proteomes" id="UP000487596"/>
    </source>
</evidence>
<protein>
    <submittedName>
        <fullName evidence="5">AraC family transcriptional regulator</fullName>
    </submittedName>
</protein>
<proteinExistence type="predicted"/>
<dbReference type="GO" id="GO:0003700">
    <property type="term" value="F:DNA-binding transcription factor activity"/>
    <property type="evidence" value="ECO:0007669"/>
    <property type="project" value="InterPro"/>
</dbReference>
<dbReference type="Proteomes" id="UP001197958">
    <property type="component" value="Unassembled WGS sequence"/>
</dbReference>
<evidence type="ECO:0000313" key="10">
    <source>
        <dbReference type="EMBL" id="KAB6146605.1"/>
    </source>
</evidence>
<keyword evidence="22" id="KW-1185">Reference proteome</keyword>
<keyword evidence="2" id="KW-0238">DNA-binding</keyword>
<dbReference type="InterPro" id="IPR020449">
    <property type="entry name" value="Tscrpt_reg_AraC-type_HTH"/>
</dbReference>
<evidence type="ECO:0000313" key="13">
    <source>
        <dbReference type="EMBL" id="MCA4702827.1"/>
    </source>
</evidence>
<dbReference type="PROSITE" id="PS01124">
    <property type="entry name" value="HTH_ARAC_FAMILY_2"/>
    <property type="match status" value="1"/>
</dbReference>
<reference evidence="12" key="10">
    <citation type="submission" date="2023-08" db="EMBL/GenBank/DDBJ databases">
        <title>Mucin Metabolism Genes Underlie the Key Renovations of Bacteroides xylanisolvens Genomes in Captive Great Apes.</title>
        <authorList>
            <person name="Nishida A.H."/>
        </authorList>
    </citation>
    <scope>NUCLEOTIDE SEQUENCE</scope>
    <source>
        <strain evidence="13">P13.H9</strain>
        <strain evidence="12">P19.10B</strain>
    </source>
</reference>
<dbReference type="EMBL" id="WDED01000024">
    <property type="protein sequence ID" value="KAB6146605.1"/>
    <property type="molecule type" value="Genomic_DNA"/>
</dbReference>
<evidence type="ECO:0000313" key="6">
    <source>
        <dbReference type="EMBL" id="KAA9044627.1"/>
    </source>
</evidence>
<organism evidence="14 17">
    <name type="scientific">Bacteroides xylanisolvens</name>
    <dbReference type="NCBI Taxonomy" id="371601"/>
    <lineage>
        <taxon>Bacteria</taxon>
        <taxon>Pseudomonadati</taxon>
        <taxon>Bacteroidota</taxon>
        <taxon>Bacteroidia</taxon>
        <taxon>Bacteroidales</taxon>
        <taxon>Bacteroidaceae</taxon>
        <taxon>Bacteroides</taxon>
    </lineage>
</organism>
<comment type="caution">
    <text evidence="14">The sequence shown here is derived from an EMBL/GenBank/DDBJ whole genome shotgun (WGS) entry which is preliminary data.</text>
</comment>
<evidence type="ECO:0000256" key="2">
    <source>
        <dbReference type="ARBA" id="ARBA00023125"/>
    </source>
</evidence>
<evidence type="ECO:0000313" key="21">
    <source>
        <dbReference type="Proteomes" id="UP000434604"/>
    </source>
</evidence>
<dbReference type="AlphaFoldDB" id="A0A1Y4VNE5"/>
<dbReference type="EMBL" id="WDEH01000002">
    <property type="protein sequence ID" value="KAB6143174.1"/>
    <property type="molecule type" value="Genomic_DNA"/>
</dbReference>
<dbReference type="EMBL" id="JAIWWW010000034">
    <property type="protein sequence ID" value="MCA4524516.1"/>
    <property type="molecule type" value="Genomic_DNA"/>
</dbReference>
<dbReference type="Gene3D" id="1.10.10.60">
    <property type="entry name" value="Homeodomain-like"/>
    <property type="match status" value="1"/>
</dbReference>
<evidence type="ECO:0000313" key="15">
    <source>
        <dbReference type="EMBL" id="RGK65290.1"/>
    </source>
</evidence>
<reference evidence="6" key="5">
    <citation type="journal article" date="2019" name="bioRxiv">
        <title>Acquired interbacterial defense systems protect against interspecies antagonism in the human gut microbiome.</title>
        <authorList>
            <person name="Ross B.D."/>
            <person name="Verster A.J."/>
            <person name="Radey M.C."/>
            <person name="Schmidtke D.T."/>
            <person name="Pope C.E."/>
            <person name="Hoffman L.R."/>
            <person name="Hajjar A.M."/>
            <person name="Peterson S.B."/>
            <person name="Borenstein E."/>
            <person name="Mougous J.D."/>
        </authorList>
    </citation>
    <scope>NUCLEOTIDE SEQUENCE</scope>
    <source>
        <strain evidence="6">H204</strain>
    </source>
</reference>
<dbReference type="EMBL" id="WDER01000021">
    <property type="protein sequence ID" value="KAB6083482.1"/>
    <property type="molecule type" value="Genomic_DNA"/>
</dbReference>
<reference evidence="5" key="9">
    <citation type="submission" date="2021-09" db="EMBL/GenBank/DDBJ databases">
        <authorList>
            <person name="Gilroy R."/>
        </authorList>
    </citation>
    <scope>NUCLEOTIDE SEQUENCE</scope>
    <source>
        <strain evidence="5">CHK154-13316</strain>
    </source>
</reference>
<dbReference type="InterPro" id="IPR009057">
    <property type="entry name" value="Homeodomain-like_sf"/>
</dbReference>
<dbReference type="PRINTS" id="PR00032">
    <property type="entry name" value="HTHARAC"/>
</dbReference>
<gene>
    <name evidence="14" type="ORF">B5E52_08250</name>
    <name evidence="16" type="ORF">DWW25_05510</name>
    <name evidence="15" type="ORF">DXD03_06375</name>
    <name evidence="6" type="ORF">F6S82_16480</name>
    <name evidence="10" type="ORF">GA398_15720</name>
    <name evidence="9" type="ORF">GA424_01725</name>
    <name evidence="7" type="ORF">GA560_09755</name>
    <name evidence="8" type="ORF">GA574_10845</name>
    <name evidence="11" type="ORF">GAZ26_05025</name>
    <name evidence="5" type="ORF">K8V07_14270</name>
    <name evidence="13" type="ORF">LD004_04270</name>
    <name evidence="12" type="ORF">LDZ35_15045</name>
</gene>
<dbReference type="EMBL" id="VYQC01000010">
    <property type="protein sequence ID" value="KAA9044627.1"/>
    <property type="molecule type" value="Genomic_DNA"/>
</dbReference>
<name>A0A1Y4VNE5_9BACE</name>
<reference evidence="5" key="8">
    <citation type="journal article" date="2021" name="PeerJ">
        <title>Extensive microbial diversity within the chicken gut microbiome revealed by metagenomics and culture.</title>
        <authorList>
            <person name="Gilroy R."/>
            <person name="Ravi A."/>
            <person name="Getino M."/>
            <person name="Pursley I."/>
            <person name="Horton D.L."/>
            <person name="Alikhan N.F."/>
            <person name="Baker D."/>
            <person name="Gharbi K."/>
            <person name="Hall N."/>
            <person name="Watson M."/>
            <person name="Adriaenssens E.M."/>
            <person name="Foster-Nyarko E."/>
            <person name="Jarju S."/>
            <person name="Secka A."/>
            <person name="Antonio M."/>
            <person name="Oren A."/>
            <person name="Chaudhuri R.R."/>
            <person name="La Ragione R."/>
            <person name="Hildebrand F."/>
            <person name="Pallen M.J."/>
        </authorList>
    </citation>
    <scope>NUCLEOTIDE SEQUENCE</scope>
    <source>
        <strain evidence="5">CHK154-13316</strain>
    </source>
</reference>
<evidence type="ECO:0000313" key="23">
    <source>
        <dbReference type="Proteomes" id="UP000471447"/>
    </source>
</evidence>
<dbReference type="Proteomes" id="UP000283369">
    <property type="component" value="Unassembled WGS sequence"/>
</dbReference>
<dbReference type="Proteomes" id="UP000196036">
    <property type="component" value="Unassembled WGS sequence"/>
</dbReference>
<dbReference type="Proteomes" id="UP000747074">
    <property type="component" value="Unassembled WGS sequence"/>
</dbReference>
<evidence type="ECO:0000313" key="16">
    <source>
        <dbReference type="EMBL" id="RGV17652.1"/>
    </source>
</evidence>
<evidence type="ECO:0000313" key="9">
    <source>
        <dbReference type="EMBL" id="KAB6143174.1"/>
    </source>
</evidence>
<dbReference type="Proteomes" id="UP000434604">
    <property type="component" value="Unassembled WGS sequence"/>
</dbReference>
<dbReference type="Pfam" id="PF00165">
    <property type="entry name" value="HTH_AraC"/>
    <property type="match status" value="1"/>
</dbReference>
<evidence type="ECO:0000256" key="1">
    <source>
        <dbReference type="ARBA" id="ARBA00023015"/>
    </source>
</evidence>
<reference evidence="21 22" key="6">
    <citation type="journal article" date="2019" name="Nat. Med.">
        <title>A library of human gut bacterial isolates paired with longitudinal multiomics data enables mechanistic microbiome research.</title>
        <authorList>
            <person name="Poyet M."/>
            <person name="Groussin M."/>
            <person name="Gibbons S.M."/>
            <person name="Avila-Pacheco J."/>
            <person name="Jiang X."/>
            <person name="Kearney S.M."/>
            <person name="Perrotta A.R."/>
            <person name="Berdy B."/>
            <person name="Zhao S."/>
            <person name="Lieberman T.D."/>
            <person name="Swanson P.K."/>
            <person name="Smith M."/>
            <person name="Roesemann S."/>
            <person name="Alexander J.E."/>
            <person name="Rich S.A."/>
            <person name="Livny J."/>
            <person name="Vlamakis H."/>
            <person name="Clish C."/>
            <person name="Bullock K."/>
            <person name="Deik A."/>
            <person name="Scott J."/>
            <person name="Pierce K.A."/>
            <person name="Xavier R.J."/>
            <person name="Alm E.J."/>
        </authorList>
    </citation>
    <scope>NUCLEOTIDE SEQUENCE [LARGE SCALE GENOMIC DNA]</scope>
    <source>
        <strain evidence="10 21">BIOML-A58</strain>
        <strain evidence="9 25">BIOML-A62</strain>
        <strain evidence="11 23">BIOML-A7</strain>
        <strain evidence="7 24">BIOML-A73</strain>
        <strain evidence="8 22">BIOML-A74</strain>
    </source>
</reference>
<evidence type="ECO:0000313" key="12">
    <source>
        <dbReference type="EMBL" id="MCA4524516.1"/>
    </source>
</evidence>
<dbReference type="Proteomes" id="UP000435059">
    <property type="component" value="Unassembled WGS sequence"/>
</dbReference>
<evidence type="ECO:0000313" key="19">
    <source>
        <dbReference type="Proteomes" id="UP000283369"/>
    </source>
</evidence>
<dbReference type="Proteomes" id="UP000327007">
    <property type="component" value="Unassembled WGS sequence"/>
</dbReference>
<dbReference type="Proteomes" id="UP000487596">
    <property type="component" value="Unassembled WGS sequence"/>
</dbReference>
<evidence type="ECO:0000313" key="5">
    <source>
        <dbReference type="EMBL" id="HJG13079.1"/>
    </source>
</evidence>
<dbReference type="EMBL" id="QSQU01000007">
    <property type="protein sequence ID" value="RGK65290.1"/>
    <property type="molecule type" value="Genomic_DNA"/>
</dbReference>
<reference evidence="6" key="7">
    <citation type="submission" date="2019-09" db="EMBL/GenBank/DDBJ databases">
        <authorList>
            <person name="Ross B.D."/>
            <person name="Verster A.J."/>
            <person name="Radey M.C."/>
            <person name="Schmidtke D.T."/>
            <person name="Pope C.E."/>
            <person name="Hoffman L.R."/>
            <person name="Hajjar A.M."/>
            <person name="Peterson S.B."/>
            <person name="Borenstein E."/>
            <person name="Mougous J.D."/>
        </authorList>
    </citation>
    <scope>NUCLEOTIDE SEQUENCE</scope>
    <source>
        <strain evidence="6">H204</strain>
    </source>
</reference>
<evidence type="ECO:0000313" key="17">
    <source>
        <dbReference type="Proteomes" id="UP000196036"/>
    </source>
</evidence>
<dbReference type="EMBL" id="WDES01000016">
    <property type="protein sequence ID" value="KAB6088054.1"/>
    <property type="molecule type" value="Genomic_DNA"/>
</dbReference>
<evidence type="ECO:0000313" key="18">
    <source>
        <dbReference type="Proteomes" id="UP000261210"/>
    </source>
</evidence>
<evidence type="ECO:0000259" key="4">
    <source>
        <dbReference type="PROSITE" id="PS01124"/>
    </source>
</evidence>
<evidence type="ECO:0000313" key="11">
    <source>
        <dbReference type="EMBL" id="KAB6426698.1"/>
    </source>
</evidence>
<reference evidence="17" key="1">
    <citation type="submission" date="2017-04" db="EMBL/GenBank/DDBJ databases">
        <title>Function of individual gut microbiota members based on whole genome sequencing of pure cultures obtained from chicken caecum.</title>
        <authorList>
            <person name="Medvecky M."/>
            <person name="Cejkova D."/>
            <person name="Polansky O."/>
            <person name="Karasova D."/>
            <person name="Kubasova T."/>
            <person name="Cizek A."/>
            <person name="Rychlik I."/>
        </authorList>
    </citation>
    <scope>NUCLEOTIDE SEQUENCE [LARGE SCALE GENOMIC DNA]</scope>
    <source>
        <strain evidence="17">An109</strain>
    </source>
</reference>
<sequence length="56" mass="6635">MNEVCFIVGFNNPSYFARCFQKQFGILPKDYVKKGNIIREVHILKHSHCDEKKYSL</sequence>
<dbReference type="InterPro" id="IPR018060">
    <property type="entry name" value="HTH_AraC"/>
</dbReference>
<dbReference type="EMBL" id="JAIWYE010000011">
    <property type="protein sequence ID" value="MCA4702827.1"/>
    <property type="molecule type" value="Genomic_DNA"/>
</dbReference>
<dbReference type="Proteomes" id="UP000261210">
    <property type="component" value="Unassembled WGS sequence"/>
</dbReference>
<evidence type="ECO:0000313" key="14">
    <source>
        <dbReference type="EMBL" id="OUQ70928.1"/>
    </source>
</evidence>
<dbReference type="Proteomes" id="UP001198461">
    <property type="component" value="Unassembled WGS sequence"/>
</dbReference>
<reference evidence="20" key="3">
    <citation type="journal article" date="2018" name="J. Anim. Genet.">
        <title>Acquired interbacterial defense systems protect against interspecies antagonism in the human gut microbiome.</title>
        <authorList>
            <person name="Ross B.D."/>
            <person name="Verster A.J."/>
            <person name="Radey M.C."/>
            <person name="Schmidtke D.T."/>
            <person name="Pope C.E."/>
            <person name="Hoffman L.R."/>
            <person name="Hajjar A."/>
            <person name="Peterson S.B."/>
            <person name="Borenstein E."/>
            <person name="Mougous J."/>
        </authorList>
    </citation>
    <scope>NUCLEOTIDE SEQUENCE [LARGE SCALE GENOMIC DNA]</scope>
    <source>
        <strain evidence="20">H204</strain>
    </source>
</reference>
<accession>A0A1Y4VNE5</accession>
<evidence type="ECO:0000313" key="8">
    <source>
        <dbReference type="EMBL" id="KAB6088054.1"/>
    </source>
</evidence>
<dbReference type="EMBL" id="DYVL01000168">
    <property type="protein sequence ID" value="HJG13079.1"/>
    <property type="molecule type" value="Genomic_DNA"/>
</dbReference>
<evidence type="ECO:0000313" key="24">
    <source>
        <dbReference type="Proteomes" id="UP000474077"/>
    </source>
</evidence>
<reference evidence="14" key="2">
    <citation type="journal article" date="2018" name="BMC Genomics">
        <title>Whole genome sequencing and function prediction of 133 gut anaerobes isolated from chicken caecum in pure cultures.</title>
        <authorList>
            <person name="Medvecky M."/>
            <person name="Cejkova D."/>
            <person name="Polansky O."/>
            <person name="Karasova D."/>
            <person name="Kubasova T."/>
            <person name="Cizek A."/>
            <person name="Rychlik I."/>
        </authorList>
    </citation>
    <scope>NUCLEOTIDE SEQUENCE</scope>
    <source>
        <strain evidence="14">An109</strain>
    </source>
</reference>
<feature type="domain" description="HTH araC/xylS-type" evidence="4">
    <location>
        <begin position="1"/>
        <end position="34"/>
    </location>
</feature>
<dbReference type="GO" id="GO:0043565">
    <property type="term" value="F:sequence-specific DNA binding"/>
    <property type="evidence" value="ECO:0007669"/>
    <property type="project" value="InterPro"/>
</dbReference>
<dbReference type="EMBL" id="NFLW01000012">
    <property type="protein sequence ID" value="OUQ70928.1"/>
    <property type="molecule type" value="Genomic_DNA"/>
</dbReference>
<evidence type="ECO:0000313" key="7">
    <source>
        <dbReference type="EMBL" id="KAB6083482.1"/>
    </source>
</evidence>
<evidence type="ECO:0000313" key="20">
    <source>
        <dbReference type="Proteomes" id="UP000327007"/>
    </source>
</evidence>
<keyword evidence="3" id="KW-0804">Transcription</keyword>
<reference evidence="18 19" key="4">
    <citation type="submission" date="2018-08" db="EMBL/GenBank/DDBJ databases">
        <title>A genome reference for cultivated species of the human gut microbiota.</title>
        <authorList>
            <person name="Zou Y."/>
            <person name="Xue W."/>
            <person name="Luo G."/>
        </authorList>
    </citation>
    <scope>NUCLEOTIDE SEQUENCE [LARGE SCALE GENOMIC DNA]</scope>
    <source>
        <strain evidence="16 19">AF14-7</strain>
        <strain evidence="15 18">TF10-34</strain>
    </source>
</reference>
<evidence type="ECO:0000313" key="22">
    <source>
        <dbReference type="Proteomes" id="UP000435059"/>
    </source>
</evidence>
<keyword evidence="1" id="KW-0805">Transcription regulation</keyword>
<dbReference type="Proteomes" id="UP000471447">
    <property type="component" value="Unassembled WGS sequence"/>
</dbReference>
<dbReference type="SUPFAM" id="SSF46689">
    <property type="entry name" value="Homeodomain-like"/>
    <property type="match status" value="1"/>
</dbReference>
<dbReference type="Proteomes" id="UP000474077">
    <property type="component" value="Unassembled WGS sequence"/>
</dbReference>
<dbReference type="EMBL" id="QRYV01000009">
    <property type="protein sequence ID" value="RGV17652.1"/>
    <property type="molecule type" value="Genomic_DNA"/>
</dbReference>
<dbReference type="EMBL" id="WDCG01000003">
    <property type="protein sequence ID" value="KAB6426698.1"/>
    <property type="molecule type" value="Genomic_DNA"/>
</dbReference>